<organism evidence="1 2">
    <name type="scientific">Rubricoccus marinus</name>
    <dbReference type="NCBI Taxonomy" id="716817"/>
    <lineage>
        <taxon>Bacteria</taxon>
        <taxon>Pseudomonadati</taxon>
        <taxon>Rhodothermota</taxon>
        <taxon>Rhodothermia</taxon>
        <taxon>Rhodothermales</taxon>
        <taxon>Rubricoccaceae</taxon>
        <taxon>Rubricoccus</taxon>
    </lineage>
</organism>
<dbReference type="AlphaFoldDB" id="A0A259TXC1"/>
<reference evidence="1 2" key="1">
    <citation type="submission" date="2016-11" db="EMBL/GenBank/DDBJ databases">
        <title>Study of marine rhodopsin-containing bacteria.</title>
        <authorList>
            <person name="Yoshizawa S."/>
            <person name="Kumagai Y."/>
            <person name="Kogure K."/>
        </authorList>
    </citation>
    <scope>NUCLEOTIDE SEQUENCE [LARGE SCALE GENOMIC DNA]</scope>
    <source>
        <strain evidence="1 2">SG-29</strain>
    </source>
</reference>
<proteinExistence type="predicted"/>
<dbReference type="OrthoDB" id="1525258at2"/>
<dbReference type="RefSeq" id="WP_094546632.1">
    <property type="nucleotide sequence ID" value="NZ_MQWB01000001.1"/>
</dbReference>
<dbReference type="EMBL" id="MQWB01000001">
    <property type="protein sequence ID" value="OZC02405.1"/>
    <property type="molecule type" value="Genomic_DNA"/>
</dbReference>
<dbReference type="Proteomes" id="UP000216446">
    <property type="component" value="Unassembled WGS sequence"/>
</dbReference>
<protein>
    <submittedName>
        <fullName evidence="1">Uncharacterized protein</fullName>
    </submittedName>
</protein>
<gene>
    <name evidence="1" type="ORF">BSZ36_05095</name>
</gene>
<sequence>MPTPRYSALRALDDPEDLRRYLDLKERVRALTAEMKALEPTIYDALEVEDDGRAEAHGFSLEAAVTRSYAYPPATQEAERALRERKARDRQTGAATVKAATGFVRVTRQRPDPAALEAAATSALEHAAKLAA</sequence>
<comment type="caution">
    <text evidence="1">The sequence shown here is derived from an EMBL/GenBank/DDBJ whole genome shotgun (WGS) entry which is preliminary data.</text>
</comment>
<dbReference type="InParanoid" id="A0A259TXC1"/>
<accession>A0A259TXC1</accession>
<evidence type="ECO:0000313" key="2">
    <source>
        <dbReference type="Proteomes" id="UP000216446"/>
    </source>
</evidence>
<evidence type="ECO:0000313" key="1">
    <source>
        <dbReference type="EMBL" id="OZC02405.1"/>
    </source>
</evidence>
<name>A0A259TXC1_9BACT</name>
<keyword evidence="2" id="KW-1185">Reference proteome</keyword>